<accession>A0A381UPK7</accession>
<dbReference type="EMBL" id="UINC01006798">
    <property type="protein sequence ID" value="SVA29701.1"/>
    <property type="molecule type" value="Genomic_DNA"/>
</dbReference>
<sequence>MAANNNLMCVAPLEQFIEKFSFNIIIIFRS</sequence>
<evidence type="ECO:0000313" key="1">
    <source>
        <dbReference type="EMBL" id="SVA29701.1"/>
    </source>
</evidence>
<name>A0A381UPK7_9ZZZZ</name>
<protein>
    <submittedName>
        <fullName evidence="1">Uncharacterized protein</fullName>
    </submittedName>
</protein>
<gene>
    <name evidence="1" type="ORF">METZ01_LOCUS82555</name>
</gene>
<dbReference type="AlphaFoldDB" id="A0A381UPK7"/>
<proteinExistence type="predicted"/>
<organism evidence="1">
    <name type="scientific">marine metagenome</name>
    <dbReference type="NCBI Taxonomy" id="408172"/>
    <lineage>
        <taxon>unclassified sequences</taxon>
        <taxon>metagenomes</taxon>
        <taxon>ecological metagenomes</taxon>
    </lineage>
</organism>
<reference evidence="1" key="1">
    <citation type="submission" date="2018-05" db="EMBL/GenBank/DDBJ databases">
        <authorList>
            <person name="Lanie J.A."/>
            <person name="Ng W.-L."/>
            <person name="Kazmierczak K.M."/>
            <person name="Andrzejewski T.M."/>
            <person name="Davidsen T.M."/>
            <person name="Wayne K.J."/>
            <person name="Tettelin H."/>
            <person name="Glass J.I."/>
            <person name="Rusch D."/>
            <person name="Podicherti R."/>
            <person name="Tsui H.-C.T."/>
            <person name="Winkler M.E."/>
        </authorList>
    </citation>
    <scope>NUCLEOTIDE SEQUENCE</scope>
</reference>